<keyword evidence="2 6" id="KW-0812">Transmembrane</keyword>
<dbReference type="InterPro" id="IPR049326">
    <property type="entry name" value="Rhodopsin_dom_fungi"/>
</dbReference>
<feature type="transmembrane region" description="Helical" evidence="6">
    <location>
        <begin position="334"/>
        <end position="355"/>
    </location>
</feature>
<evidence type="ECO:0000256" key="2">
    <source>
        <dbReference type="ARBA" id="ARBA00022692"/>
    </source>
</evidence>
<dbReference type="GeneID" id="27725570"/>
<name>A0A084G3M6_PSEDA</name>
<comment type="similarity">
    <text evidence="5">Belongs to the SAT4 family.</text>
</comment>
<dbReference type="VEuPathDB" id="FungiDB:SAPIO_CDS6498"/>
<dbReference type="AlphaFoldDB" id="A0A084G3M6"/>
<feature type="transmembrane region" description="Helical" evidence="6">
    <location>
        <begin position="290"/>
        <end position="314"/>
    </location>
</feature>
<dbReference type="Proteomes" id="UP000028545">
    <property type="component" value="Unassembled WGS sequence"/>
</dbReference>
<dbReference type="PANTHER" id="PTHR33048">
    <property type="entry name" value="PTH11-LIKE INTEGRAL MEMBRANE PROTEIN (AFU_ORTHOLOGUE AFUA_5G11245)"/>
    <property type="match status" value="1"/>
</dbReference>
<keyword evidence="3 6" id="KW-1133">Transmembrane helix</keyword>
<feature type="transmembrane region" description="Helical" evidence="6">
    <location>
        <begin position="259"/>
        <end position="278"/>
    </location>
</feature>
<dbReference type="PANTHER" id="PTHR33048:SF143">
    <property type="entry name" value="EXTRACELLULAR MEMBRANE PROTEIN CFEM DOMAIN-CONTAINING PROTEIN-RELATED"/>
    <property type="match status" value="1"/>
</dbReference>
<feature type="transmembrane region" description="Helical" evidence="6">
    <location>
        <begin position="407"/>
        <end position="430"/>
    </location>
</feature>
<reference evidence="8 9" key="1">
    <citation type="journal article" date="2014" name="Genome Announc.">
        <title>Draft genome sequence of the pathogenic fungus Scedosporium apiospermum.</title>
        <authorList>
            <person name="Vandeputte P."/>
            <person name="Ghamrawi S."/>
            <person name="Rechenmann M."/>
            <person name="Iltis A."/>
            <person name="Giraud S."/>
            <person name="Fleury M."/>
            <person name="Thornton C."/>
            <person name="Delhaes L."/>
            <person name="Meyer W."/>
            <person name="Papon N."/>
            <person name="Bouchara J.P."/>
        </authorList>
    </citation>
    <scope>NUCLEOTIDE SEQUENCE [LARGE SCALE GENOMIC DNA]</scope>
    <source>
        <strain evidence="8 9">IHEM 14462</strain>
    </source>
</reference>
<evidence type="ECO:0000256" key="4">
    <source>
        <dbReference type="ARBA" id="ARBA00023136"/>
    </source>
</evidence>
<organism evidence="8 9">
    <name type="scientific">Pseudallescheria apiosperma</name>
    <name type="common">Scedosporium apiospermum</name>
    <dbReference type="NCBI Taxonomy" id="563466"/>
    <lineage>
        <taxon>Eukaryota</taxon>
        <taxon>Fungi</taxon>
        <taxon>Dikarya</taxon>
        <taxon>Ascomycota</taxon>
        <taxon>Pezizomycotina</taxon>
        <taxon>Sordariomycetes</taxon>
        <taxon>Hypocreomycetidae</taxon>
        <taxon>Microascales</taxon>
        <taxon>Microascaceae</taxon>
        <taxon>Scedosporium</taxon>
    </lineage>
</organism>
<dbReference type="OrthoDB" id="2496787at2759"/>
<dbReference type="InterPro" id="IPR052337">
    <property type="entry name" value="SAT4-like"/>
</dbReference>
<dbReference type="EMBL" id="JOWA01000104">
    <property type="protein sequence ID" value="KEZ41938.1"/>
    <property type="molecule type" value="Genomic_DNA"/>
</dbReference>
<sequence>MGQASATHVDPEQGTMLQMAEAVPGLPGLFPFRAEWLFDWHLVHPACWSQTPSLSLNKIPSEFRVNGKSDVVGEIRGPPSSRAMRFYALLVLVAAGLSAIASAQTMPTCASDCLTTHLENSPCDPTDFECIFVEALCMSTTRGLDLGTSQANPPEAARNATATICKEPVRDKSLVAPIATAISGGLALGFVLLRVYECMIREEYQWADLSAVLAMVFSIPMDVFEFFMMAHGMGKDIWTLTPESITNVVKYTWVTQVSYIPAINLTKIAIICFFIRVFPNKTFRHICYGTIVHCFLFMVSTTITAILACVPVAYAWSAWSGTGEGVCYDNNAFWWAHSAINIATDLWIIALPIPQLLKLQLSTKKKIYLILMFSVGIIITVVSIIRFSGLITYSTSSNPTYNNVMVATYSVIECNVSIMCCCMPSTLSYLRRVFPQVFGSTSHTADYKGRSYNFGKSPLPSNAIQKSVTHTVSYMPRAGDSDVVELMDIEENKPAKYNQW</sequence>
<proteinExistence type="inferred from homology"/>
<dbReference type="GO" id="GO:0016020">
    <property type="term" value="C:membrane"/>
    <property type="evidence" value="ECO:0007669"/>
    <property type="project" value="UniProtKB-SubCell"/>
</dbReference>
<dbReference type="KEGG" id="sapo:SAPIO_CDS6498"/>
<feature type="transmembrane region" description="Helical" evidence="6">
    <location>
        <begin position="367"/>
        <end position="387"/>
    </location>
</feature>
<dbReference type="RefSeq" id="XP_016641737.1">
    <property type="nucleotide sequence ID" value="XM_016788584.1"/>
</dbReference>
<evidence type="ECO:0000256" key="3">
    <source>
        <dbReference type="ARBA" id="ARBA00022989"/>
    </source>
</evidence>
<protein>
    <recommendedName>
        <fullName evidence="7">Rhodopsin domain-containing protein</fullName>
    </recommendedName>
</protein>
<dbReference type="OMA" id="CICMPAL"/>
<comment type="subcellular location">
    <subcellularLocation>
        <location evidence="1">Membrane</location>
        <topology evidence="1">Multi-pass membrane protein</topology>
    </subcellularLocation>
</comment>
<evidence type="ECO:0000256" key="5">
    <source>
        <dbReference type="ARBA" id="ARBA00038359"/>
    </source>
</evidence>
<evidence type="ECO:0000256" key="6">
    <source>
        <dbReference type="SAM" id="Phobius"/>
    </source>
</evidence>
<comment type="caution">
    <text evidence="8">The sequence shown here is derived from an EMBL/GenBank/DDBJ whole genome shotgun (WGS) entry which is preliminary data.</text>
</comment>
<dbReference type="Pfam" id="PF20684">
    <property type="entry name" value="Fung_rhodopsin"/>
    <property type="match status" value="1"/>
</dbReference>
<keyword evidence="9" id="KW-1185">Reference proteome</keyword>
<gene>
    <name evidence="8" type="ORF">SAPIO_CDS6498</name>
</gene>
<accession>A0A084G3M6</accession>
<evidence type="ECO:0000256" key="1">
    <source>
        <dbReference type="ARBA" id="ARBA00004141"/>
    </source>
</evidence>
<feature type="domain" description="Rhodopsin" evidence="7">
    <location>
        <begin position="194"/>
        <end position="431"/>
    </location>
</feature>
<evidence type="ECO:0000313" key="9">
    <source>
        <dbReference type="Proteomes" id="UP000028545"/>
    </source>
</evidence>
<dbReference type="HOGENOM" id="CLU_028200_6_3_1"/>
<evidence type="ECO:0000259" key="7">
    <source>
        <dbReference type="Pfam" id="PF20684"/>
    </source>
</evidence>
<feature type="transmembrane region" description="Helical" evidence="6">
    <location>
        <begin position="86"/>
        <end position="106"/>
    </location>
</feature>
<evidence type="ECO:0000313" key="8">
    <source>
        <dbReference type="EMBL" id="KEZ41938.1"/>
    </source>
</evidence>
<feature type="transmembrane region" description="Helical" evidence="6">
    <location>
        <begin position="174"/>
        <end position="196"/>
    </location>
</feature>
<keyword evidence="4 6" id="KW-0472">Membrane</keyword>
<feature type="transmembrane region" description="Helical" evidence="6">
    <location>
        <begin position="208"/>
        <end position="230"/>
    </location>
</feature>